<evidence type="ECO:0000313" key="9">
    <source>
        <dbReference type="Proteomes" id="UP000230052"/>
    </source>
</evidence>
<evidence type="ECO:0000313" key="8">
    <source>
        <dbReference type="EMBL" id="PIU41592.1"/>
    </source>
</evidence>
<name>A0A2J0KSV8_9BACT</name>
<dbReference type="UniPathway" id="UPA00664"/>
<feature type="transmembrane region" description="Helical" evidence="7">
    <location>
        <begin position="45"/>
        <end position="67"/>
    </location>
</feature>
<keyword evidence="8" id="KW-0449">Lipoprotein</keyword>
<feature type="binding site" evidence="7">
    <location>
        <position position="130"/>
    </location>
    <ligand>
        <name>a 1,2-diacyl-sn-glycero-3-phospho-(1'-sn-glycerol)</name>
        <dbReference type="ChEBI" id="CHEBI:64716"/>
    </ligand>
</feature>
<gene>
    <name evidence="7 8" type="primary">lgt</name>
    <name evidence="8" type="ORF">COS99_04580</name>
</gene>
<evidence type="ECO:0000256" key="2">
    <source>
        <dbReference type="ARBA" id="ARBA00022475"/>
    </source>
</evidence>
<dbReference type="InterPro" id="IPR001640">
    <property type="entry name" value="Lgt"/>
</dbReference>
<feature type="transmembrane region" description="Helical" evidence="7">
    <location>
        <begin position="163"/>
        <end position="181"/>
    </location>
</feature>
<dbReference type="GO" id="GO:0042158">
    <property type="term" value="P:lipoprotein biosynthetic process"/>
    <property type="evidence" value="ECO:0007669"/>
    <property type="project" value="UniProtKB-UniRule"/>
</dbReference>
<feature type="transmembrane region" description="Helical" evidence="7">
    <location>
        <begin position="214"/>
        <end position="238"/>
    </location>
</feature>
<dbReference type="AlphaFoldDB" id="A0A2J0KSV8"/>
<feature type="transmembrane region" description="Helical" evidence="7">
    <location>
        <begin position="190"/>
        <end position="208"/>
    </location>
</feature>
<keyword evidence="4 7" id="KW-0812">Transmembrane</keyword>
<proteinExistence type="inferred from homology"/>
<dbReference type="Pfam" id="PF01790">
    <property type="entry name" value="LGT"/>
    <property type="match status" value="1"/>
</dbReference>
<comment type="function">
    <text evidence="7">Catalyzes the transfer of the diacylglyceryl group from phosphatidylglycerol to the sulfhydryl group of the N-terminal cysteine of a prolipoprotein, the first step in the formation of mature lipoproteins.</text>
</comment>
<evidence type="ECO:0000256" key="7">
    <source>
        <dbReference type="HAMAP-Rule" id="MF_01147"/>
    </source>
</evidence>
<reference evidence="8 9" key="1">
    <citation type="submission" date="2017-09" db="EMBL/GenBank/DDBJ databases">
        <title>Depth-based differentiation of microbial function through sediment-hosted aquifers and enrichment of novel symbionts in the deep terrestrial subsurface.</title>
        <authorList>
            <person name="Probst A.J."/>
            <person name="Ladd B."/>
            <person name="Jarett J.K."/>
            <person name="Geller-Mcgrath D.E."/>
            <person name="Sieber C.M."/>
            <person name="Emerson J.B."/>
            <person name="Anantharaman K."/>
            <person name="Thomas B.C."/>
            <person name="Malmstrom R."/>
            <person name="Stieglmeier M."/>
            <person name="Klingl A."/>
            <person name="Woyke T."/>
            <person name="Ryan C.M."/>
            <person name="Banfield J.F."/>
        </authorList>
    </citation>
    <scope>NUCLEOTIDE SEQUENCE [LARGE SCALE GENOMIC DNA]</scope>
    <source>
        <strain evidence="8">CG07_land_8_20_14_0_80_42_15</strain>
    </source>
</reference>
<evidence type="ECO:0000256" key="6">
    <source>
        <dbReference type="ARBA" id="ARBA00023136"/>
    </source>
</evidence>
<organism evidence="8 9">
    <name type="scientific">Candidatus Aquitaenariimonas noxiae</name>
    <dbReference type="NCBI Taxonomy" id="1974741"/>
    <lineage>
        <taxon>Bacteria</taxon>
        <taxon>Pseudomonadati</taxon>
        <taxon>Candidatus Omnitrophota</taxon>
        <taxon>Candidatus Aquitaenariimonas</taxon>
    </lineage>
</organism>
<dbReference type="HAMAP" id="MF_01147">
    <property type="entry name" value="Lgt"/>
    <property type="match status" value="1"/>
</dbReference>
<accession>A0A2J0KSV8</accession>
<comment type="catalytic activity">
    <reaction evidence="7">
        <text>L-cysteinyl-[prolipoprotein] + a 1,2-diacyl-sn-glycero-3-phospho-(1'-sn-glycerol) = an S-1,2-diacyl-sn-glyceryl-L-cysteinyl-[prolipoprotein] + sn-glycerol 1-phosphate + H(+)</text>
        <dbReference type="Rhea" id="RHEA:56712"/>
        <dbReference type="Rhea" id="RHEA-COMP:14679"/>
        <dbReference type="Rhea" id="RHEA-COMP:14680"/>
        <dbReference type="ChEBI" id="CHEBI:15378"/>
        <dbReference type="ChEBI" id="CHEBI:29950"/>
        <dbReference type="ChEBI" id="CHEBI:57685"/>
        <dbReference type="ChEBI" id="CHEBI:64716"/>
        <dbReference type="ChEBI" id="CHEBI:140658"/>
        <dbReference type="EC" id="2.5.1.145"/>
    </reaction>
</comment>
<sequence length="250" mass="28109">MKPILLEFGAFKIYSYGAMLALGFLLASTLAMRTAKKESIPPEKILDFSLVLLIAGIIGARMLYVILNWPDFANAPVNIIFLNQGGLAIYGGFALGVPIGIWFVRKSGLPLYKTLDLMSPYVALAQSIGRIGCFLNGCCYGRPTDFFLSVYSPATDSRVHPTQLYSSLALLFIFAILRYFYEKRRFDGEIFFYYLLLYSSSRFFIEILRGDSAVSVLGFTLFQAISLLIFMSSLILYLRRRCLCKSTLSK</sequence>
<keyword evidence="5 7" id="KW-1133">Transmembrane helix</keyword>
<protein>
    <recommendedName>
        <fullName evidence="7">Phosphatidylglycerol--prolipoprotein diacylglyceryl transferase</fullName>
        <ecNumber evidence="7">2.5.1.145</ecNumber>
    </recommendedName>
</protein>
<dbReference type="EC" id="2.5.1.145" evidence="7"/>
<evidence type="ECO:0000256" key="4">
    <source>
        <dbReference type="ARBA" id="ARBA00022692"/>
    </source>
</evidence>
<evidence type="ECO:0000256" key="5">
    <source>
        <dbReference type="ARBA" id="ARBA00022989"/>
    </source>
</evidence>
<dbReference type="GO" id="GO:0005886">
    <property type="term" value="C:plasma membrane"/>
    <property type="evidence" value="ECO:0007669"/>
    <property type="project" value="UniProtKB-SubCell"/>
</dbReference>
<feature type="transmembrane region" description="Helical" evidence="7">
    <location>
        <begin position="13"/>
        <end position="33"/>
    </location>
</feature>
<comment type="caution">
    <text evidence="8">The sequence shown here is derived from an EMBL/GenBank/DDBJ whole genome shotgun (WGS) entry which is preliminary data.</text>
</comment>
<keyword evidence="6 7" id="KW-0472">Membrane</keyword>
<dbReference type="PANTHER" id="PTHR30589:SF0">
    <property type="entry name" value="PHOSPHATIDYLGLYCEROL--PROLIPOPROTEIN DIACYLGLYCERYL TRANSFERASE"/>
    <property type="match status" value="1"/>
</dbReference>
<comment type="subcellular location">
    <subcellularLocation>
        <location evidence="7">Cell membrane</location>
        <topology evidence="7">Multi-pass membrane protein</topology>
    </subcellularLocation>
</comment>
<dbReference type="NCBIfam" id="TIGR00544">
    <property type="entry name" value="lgt"/>
    <property type="match status" value="1"/>
</dbReference>
<comment type="pathway">
    <text evidence="7">Protein modification; lipoprotein biosynthesis (diacylglyceryl transfer).</text>
</comment>
<evidence type="ECO:0000256" key="3">
    <source>
        <dbReference type="ARBA" id="ARBA00022679"/>
    </source>
</evidence>
<evidence type="ECO:0000256" key="1">
    <source>
        <dbReference type="ARBA" id="ARBA00007150"/>
    </source>
</evidence>
<comment type="similarity">
    <text evidence="1 7">Belongs to the Lgt family.</text>
</comment>
<dbReference type="GO" id="GO:0008961">
    <property type="term" value="F:phosphatidylglycerol-prolipoprotein diacylglyceryl transferase activity"/>
    <property type="evidence" value="ECO:0007669"/>
    <property type="project" value="UniProtKB-UniRule"/>
</dbReference>
<dbReference type="Proteomes" id="UP000230052">
    <property type="component" value="Unassembled WGS sequence"/>
</dbReference>
<keyword evidence="2 7" id="KW-1003">Cell membrane</keyword>
<feature type="transmembrane region" description="Helical" evidence="7">
    <location>
        <begin position="87"/>
        <end position="105"/>
    </location>
</feature>
<dbReference type="PANTHER" id="PTHR30589">
    <property type="entry name" value="PROLIPOPROTEIN DIACYLGLYCERYL TRANSFERASE"/>
    <property type="match status" value="1"/>
</dbReference>
<keyword evidence="3 7" id="KW-0808">Transferase</keyword>
<dbReference type="EMBL" id="PEWV01000042">
    <property type="protein sequence ID" value="PIU41592.1"/>
    <property type="molecule type" value="Genomic_DNA"/>
</dbReference>